<dbReference type="RefSeq" id="WP_011764640.1">
    <property type="nucleotide sequence ID" value="NC_008702.1"/>
</dbReference>
<reference evidence="2 3" key="1">
    <citation type="journal article" date="2006" name="Nat. Biotechnol.">
        <title>Complete genome of the mutualistic, N2-fixing grass endophyte Azoarcus sp. strain BH72.</title>
        <authorList>
            <person name="Krause A."/>
            <person name="Ramakumar A."/>
            <person name="Bartels D."/>
            <person name="Battistoni F."/>
            <person name="Bekel T."/>
            <person name="Boch J."/>
            <person name="Boehm M."/>
            <person name="Friedrich F."/>
            <person name="Hurek T."/>
            <person name="Krause L."/>
            <person name="Linke B."/>
            <person name="McHardy A.C."/>
            <person name="Sarkar A."/>
            <person name="Schneiker S."/>
            <person name="Syed A.A."/>
            <person name="Thauer R."/>
            <person name="Vorhoelter F.-J."/>
            <person name="Weidner S."/>
            <person name="Puehler A."/>
            <person name="Reinhold-Hurek B."/>
            <person name="Kaiser O."/>
            <person name="Goesmann A."/>
        </authorList>
    </citation>
    <scope>NUCLEOTIDE SEQUENCE [LARGE SCALE GENOMIC DNA]</scope>
    <source>
        <strain evidence="2 3">BH72</strain>
    </source>
</reference>
<dbReference type="AlphaFoldDB" id="A1K3W8"/>
<dbReference type="STRING" id="62928.azo0906"/>
<dbReference type="SUPFAM" id="SSF109604">
    <property type="entry name" value="HD-domain/PDEase-like"/>
    <property type="match status" value="1"/>
</dbReference>
<dbReference type="InterPro" id="IPR013976">
    <property type="entry name" value="HDOD"/>
</dbReference>
<evidence type="ECO:0000259" key="1">
    <source>
        <dbReference type="PROSITE" id="PS51833"/>
    </source>
</evidence>
<keyword evidence="3" id="KW-1185">Reference proteome</keyword>
<name>A1K3W8_AZOSB</name>
<sequence>MDEEKELQELVARGIRIPPQPRVLVELAERLRDGNYDARGLAALVASDPGIAAMLFKVARSGLFHTGRSPDSLEQVLVRLGLKQTVNLVRVVALTTAFPAERAAPLERFWVRAREIARFAAVVAEDRVSVCNIFPDQAYMAGIFLDCGVPVLMQRFPSYCQKLMENEGLDLPSLREEDQRYNVDHASIGYLVARHWGLPDFVAQAILHYGEVPREELGAVRSLVAILHMAIHCYHLLHGVHDAQWPRIGAEVVRELGIHPDELADYLADVRDSFEIAGA</sequence>
<protein>
    <submittedName>
        <fullName evidence="2">Conserved hypothetical signal transduction protein</fullName>
    </submittedName>
</protein>
<dbReference type="PROSITE" id="PS51833">
    <property type="entry name" value="HDOD"/>
    <property type="match status" value="1"/>
</dbReference>
<dbReference type="InterPro" id="IPR052340">
    <property type="entry name" value="RNase_Y/CdgJ"/>
</dbReference>
<evidence type="ECO:0000313" key="3">
    <source>
        <dbReference type="Proteomes" id="UP000002588"/>
    </source>
</evidence>
<accession>A1K3W8</accession>
<dbReference type="Gene3D" id="1.10.3210.10">
    <property type="entry name" value="Hypothetical protein af1432"/>
    <property type="match status" value="1"/>
</dbReference>
<evidence type="ECO:0000313" key="2">
    <source>
        <dbReference type="EMBL" id="CAL93523.1"/>
    </source>
</evidence>
<dbReference type="eggNOG" id="COG1639">
    <property type="taxonomic scope" value="Bacteria"/>
</dbReference>
<dbReference type="PANTHER" id="PTHR33525">
    <property type="match status" value="1"/>
</dbReference>
<proteinExistence type="predicted"/>
<dbReference type="KEGG" id="aoa:dqs_0977"/>
<feature type="domain" description="HDOD" evidence="1">
    <location>
        <begin position="17"/>
        <end position="212"/>
    </location>
</feature>
<dbReference type="KEGG" id="azo:azo0906"/>
<dbReference type="Proteomes" id="UP000002588">
    <property type="component" value="Chromosome"/>
</dbReference>
<dbReference type="EMBL" id="AM406670">
    <property type="protein sequence ID" value="CAL93523.1"/>
    <property type="molecule type" value="Genomic_DNA"/>
</dbReference>
<dbReference type="Pfam" id="PF08668">
    <property type="entry name" value="HDOD"/>
    <property type="match status" value="1"/>
</dbReference>
<gene>
    <name evidence="2" type="ordered locus">azo0906</name>
</gene>
<dbReference type="HOGENOM" id="CLU_048246_2_1_4"/>
<dbReference type="PANTHER" id="PTHR33525:SF6">
    <property type="entry name" value="HDOD DOMAIN-CONTAINING PROTEIN"/>
    <property type="match status" value="1"/>
</dbReference>
<organism evidence="2 3">
    <name type="scientific">Azoarcus sp. (strain BH72)</name>
    <dbReference type="NCBI Taxonomy" id="418699"/>
    <lineage>
        <taxon>Bacteria</taxon>
        <taxon>Pseudomonadati</taxon>
        <taxon>Pseudomonadota</taxon>
        <taxon>Betaproteobacteria</taxon>
        <taxon>Rhodocyclales</taxon>
        <taxon>Zoogloeaceae</taxon>
        <taxon>Azoarcus</taxon>
    </lineage>
</organism>